<dbReference type="STRING" id="2512241.A0A553I7A4"/>
<keyword evidence="1" id="KW-0472">Membrane</keyword>
<keyword evidence="3" id="KW-1185">Reference proteome</keyword>
<proteinExistence type="predicted"/>
<accession>A0A553I7A4</accession>
<evidence type="ECO:0008006" key="4">
    <source>
        <dbReference type="Google" id="ProtNLM"/>
    </source>
</evidence>
<organism evidence="2 3">
    <name type="scientific">Xylaria flabelliformis</name>
    <dbReference type="NCBI Taxonomy" id="2512241"/>
    <lineage>
        <taxon>Eukaryota</taxon>
        <taxon>Fungi</taxon>
        <taxon>Dikarya</taxon>
        <taxon>Ascomycota</taxon>
        <taxon>Pezizomycotina</taxon>
        <taxon>Sordariomycetes</taxon>
        <taxon>Xylariomycetidae</taxon>
        <taxon>Xylariales</taxon>
        <taxon>Xylariaceae</taxon>
        <taxon>Xylaria</taxon>
    </lineage>
</organism>
<evidence type="ECO:0000256" key="1">
    <source>
        <dbReference type="SAM" id="Phobius"/>
    </source>
</evidence>
<reference evidence="3" key="1">
    <citation type="submission" date="2019-06" db="EMBL/GenBank/DDBJ databases">
        <title>Draft genome sequence of the griseofulvin-producing fungus Xylaria cubensis strain G536.</title>
        <authorList>
            <person name="Mead M.E."/>
            <person name="Raja H.A."/>
            <person name="Steenwyk J.L."/>
            <person name="Knowles S.L."/>
            <person name="Oberlies N.H."/>
            <person name="Rokas A."/>
        </authorList>
    </citation>
    <scope>NUCLEOTIDE SEQUENCE [LARGE SCALE GENOMIC DNA]</scope>
    <source>
        <strain evidence="3">G536</strain>
    </source>
</reference>
<protein>
    <recommendedName>
        <fullName evidence="4">Endonuclease/exonuclease/phosphatase domain-containing protein</fullName>
    </recommendedName>
</protein>
<name>A0A553I7A4_9PEZI</name>
<comment type="caution">
    <text evidence="2">The sequence shown here is derived from an EMBL/GenBank/DDBJ whole genome shotgun (WGS) entry which is preliminary data.</text>
</comment>
<gene>
    <name evidence="2" type="ORF">FHL15_003218</name>
</gene>
<keyword evidence="1" id="KW-1133">Transmembrane helix</keyword>
<dbReference type="EMBL" id="VFLP01000013">
    <property type="protein sequence ID" value="TRX96076.1"/>
    <property type="molecule type" value="Genomic_DNA"/>
</dbReference>
<dbReference type="Proteomes" id="UP000319160">
    <property type="component" value="Unassembled WGS sequence"/>
</dbReference>
<evidence type="ECO:0000313" key="2">
    <source>
        <dbReference type="EMBL" id="TRX96076.1"/>
    </source>
</evidence>
<dbReference type="AlphaFoldDB" id="A0A553I7A4"/>
<evidence type="ECO:0000313" key="3">
    <source>
        <dbReference type="Proteomes" id="UP000319160"/>
    </source>
</evidence>
<sequence>MSHVRSNLRPSMNEKGCGNDTVKLAIIKFYAVNGTSKPYQSSEDSLIGTRHDRKLAVHYELLPSARALRRSKPYFDYRALRVLYTTATILLVPVAGLPYWYTSSRRSRIPRAYTDLKELLREAGRLEDRGFAVVIAGDVNVAPMRAMATRTCGHGRCSTS</sequence>
<dbReference type="OrthoDB" id="498125at2759"/>
<feature type="transmembrane region" description="Helical" evidence="1">
    <location>
        <begin position="79"/>
        <end position="101"/>
    </location>
</feature>
<keyword evidence="1" id="KW-0812">Transmembrane</keyword>